<keyword evidence="8" id="KW-1185">Reference proteome</keyword>
<gene>
    <name evidence="9" type="primary">LOC115881424</name>
</gene>
<dbReference type="InterPro" id="IPR004875">
    <property type="entry name" value="DDE_SF_endonuclease_dom"/>
</dbReference>
<evidence type="ECO:0000256" key="4">
    <source>
        <dbReference type="PROSITE-ProRule" id="PRU00320"/>
    </source>
</evidence>
<evidence type="ECO:0000256" key="2">
    <source>
        <dbReference type="ARBA" id="ARBA00023125"/>
    </source>
</evidence>
<dbReference type="Gene3D" id="1.10.10.60">
    <property type="entry name" value="Homeodomain-like"/>
    <property type="match status" value="2"/>
</dbReference>
<protein>
    <submittedName>
        <fullName evidence="9">Tigger transposable element-derived protein 4-like</fullName>
    </submittedName>
</protein>
<evidence type="ECO:0000256" key="5">
    <source>
        <dbReference type="SAM" id="MobiDB-lite"/>
    </source>
</evidence>
<dbReference type="AlphaFoldDB" id="A0A6J2XTA6"/>
<evidence type="ECO:0000313" key="8">
    <source>
        <dbReference type="Proteomes" id="UP000504635"/>
    </source>
</evidence>
<dbReference type="Pfam" id="PF04218">
    <property type="entry name" value="CENP-B_N"/>
    <property type="match status" value="1"/>
</dbReference>
<dbReference type="PROSITE" id="PS51253">
    <property type="entry name" value="HTH_CENPB"/>
    <property type="match status" value="1"/>
</dbReference>
<dbReference type="PANTHER" id="PTHR19303:SF73">
    <property type="entry name" value="PROTEIN PDC2"/>
    <property type="match status" value="1"/>
</dbReference>
<feature type="DNA-binding region" description="H-T-H motif" evidence="4">
    <location>
        <begin position="27"/>
        <end position="47"/>
    </location>
</feature>
<feature type="compositionally biased region" description="Basic and acidic residues" evidence="5">
    <location>
        <begin position="128"/>
        <end position="139"/>
    </location>
</feature>
<feature type="domain" description="HTH CENPB-type" evidence="7">
    <location>
        <begin position="60"/>
        <end position="130"/>
    </location>
</feature>
<dbReference type="InterPro" id="IPR009057">
    <property type="entry name" value="Homeodomain-like_sf"/>
</dbReference>
<dbReference type="PROSITE" id="PS50960">
    <property type="entry name" value="HTH_PSQ"/>
    <property type="match status" value="1"/>
</dbReference>
<dbReference type="GO" id="GO:0003677">
    <property type="term" value="F:DNA binding"/>
    <property type="evidence" value="ECO:0007669"/>
    <property type="project" value="UniProtKB-UniRule"/>
</dbReference>
<dbReference type="GeneID" id="115881424"/>
<evidence type="ECO:0000256" key="3">
    <source>
        <dbReference type="ARBA" id="ARBA00023242"/>
    </source>
</evidence>
<dbReference type="InParanoid" id="A0A6J2XTA6"/>
<comment type="subcellular location">
    <subcellularLocation>
        <location evidence="1 4">Nucleus</location>
    </subcellularLocation>
</comment>
<evidence type="ECO:0000313" key="9">
    <source>
        <dbReference type="RefSeq" id="XP_030754757.1"/>
    </source>
</evidence>
<dbReference type="Pfam" id="PF03221">
    <property type="entry name" value="HTH_Tnp_Tc5"/>
    <property type="match status" value="1"/>
</dbReference>
<evidence type="ECO:0000259" key="7">
    <source>
        <dbReference type="PROSITE" id="PS51253"/>
    </source>
</evidence>
<dbReference type="PANTHER" id="PTHR19303">
    <property type="entry name" value="TRANSPOSON"/>
    <property type="match status" value="1"/>
</dbReference>
<dbReference type="SUPFAM" id="SSF46689">
    <property type="entry name" value="Homeodomain-like"/>
    <property type="match status" value="2"/>
</dbReference>
<dbReference type="RefSeq" id="XP_030754757.1">
    <property type="nucleotide sequence ID" value="XM_030898897.1"/>
</dbReference>
<sequence>MVKTKKRSFTIAEKLAIIEDIENGRSQRSVCRSLNLNSSTVSCIWQSRHKIRNDSFVSGHQKKMRTSKHPQVDELLYKWYLQQTADGLAVNGPMLQSKAEEFGRMIGDEFNCSNGWLDRFKKRHGMCKKTEDENEKKEEENESNDQSTSDDWLTDVWPNISGNYTKDNIFSAEEMGLFYKVMPENAEEYRNQTCAAGELAEDRLTVLLCVNAAGNEKRRLLVIGKNVNPDHLKHIQRLPIDYYDDKKAWMTPTIFEDYLKKWDSELIKKNKKVLFLVTNSLAHPQVKLRNIKLHYFSPGMISTLQPLHQGIISSFRQLYRKYMLLKVVEYQENNISTTITPPEAINILSVAWKKFCPEIISNSFWSAGLFENDTEQMFTDFDNSFLVEWLNVTGSLEHNQFEEYASVDSALVTRQENDESESIKEEEIETDNEETNKNVVTTQEALLSLYKLRQYFLQSDNDDLIVTNLNEIQESLQNRYIKDSDTQKKIANLFVN</sequence>
<organism evidence="8 9">
    <name type="scientific">Sitophilus oryzae</name>
    <name type="common">Rice weevil</name>
    <name type="synonym">Curculio oryzae</name>
    <dbReference type="NCBI Taxonomy" id="7048"/>
    <lineage>
        <taxon>Eukaryota</taxon>
        <taxon>Metazoa</taxon>
        <taxon>Ecdysozoa</taxon>
        <taxon>Arthropoda</taxon>
        <taxon>Hexapoda</taxon>
        <taxon>Insecta</taxon>
        <taxon>Pterygota</taxon>
        <taxon>Neoptera</taxon>
        <taxon>Endopterygota</taxon>
        <taxon>Coleoptera</taxon>
        <taxon>Polyphaga</taxon>
        <taxon>Cucujiformia</taxon>
        <taxon>Curculionidae</taxon>
        <taxon>Dryophthorinae</taxon>
        <taxon>Sitophilus</taxon>
    </lineage>
</organism>
<name>A0A6J2XTA6_SITOR</name>
<proteinExistence type="predicted"/>
<dbReference type="InterPro" id="IPR050863">
    <property type="entry name" value="CenT-Element_Derived"/>
</dbReference>
<dbReference type="Pfam" id="PF03184">
    <property type="entry name" value="DDE_1"/>
    <property type="match status" value="1"/>
</dbReference>
<dbReference type="InterPro" id="IPR006600">
    <property type="entry name" value="HTH_CenpB_DNA-bd_dom"/>
</dbReference>
<dbReference type="SMART" id="SM00674">
    <property type="entry name" value="CENPB"/>
    <property type="match status" value="1"/>
</dbReference>
<dbReference type="OrthoDB" id="125485at2759"/>
<dbReference type="GO" id="GO:0005634">
    <property type="term" value="C:nucleus"/>
    <property type="evidence" value="ECO:0007669"/>
    <property type="project" value="UniProtKB-SubCell"/>
</dbReference>
<dbReference type="Proteomes" id="UP000504635">
    <property type="component" value="Unplaced"/>
</dbReference>
<feature type="region of interest" description="Disordered" evidence="5">
    <location>
        <begin position="128"/>
        <end position="152"/>
    </location>
</feature>
<reference evidence="9" key="1">
    <citation type="submission" date="2025-08" db="UniProtKB">
        <authorList>
            <consortium name="RefSeq"/>
        </authorList>
    </citation>
    <scope>IDENTIFICATION</scope>
    <source>
        <tissue evidence="9">Gonads</tissue>
    </source>
</reference>
<evidence type="ECO:0000256" key="1">
    <source>
        <dbReference type="ARBA" id="ARBA00004123"/>
    </source>
</evidence>
<dbReference type="KEGG" id="soy:115881424"/>
<keyword evidence="3 4" id="KW-0539">Nucleus</keyword>
<evidence type="ECO:0000259" key="6">
    <source>
        <dbReference type="PROSITE" id="PS50960"/>
    </source>
</evidence>
<keyword evidence="2 4" id="KW-0238">DNA-binding</keyword>
<accession>A0A6J2XTA6</accession>
<feature type="domain" description="HTH psq-type" evidence="6">
    <location>
        <begin position="1"/>
        <end position="51"/>
    </location>
</feature>
<dbReference type="InterPro" id="IPR007889">
    <property type="entry name" value="HTH_Psq"/>
</dbReference>